<keyword evidence="2" id="KW-0472">Membrane</keyword>
<name>A0A0L0HAF5_SPIPD</name>
<dbReference type="RefSeq" id="XP_016605924.1">
    <property type="nucleotide sequence ID" value="XM_016755068.1"/>
</dbReference>
<dbReference type="InParanoid" id="A0A0L0HAF5"/>
<keyword evidence="5" id="KW-1185">Reference proteome</keyword>
<protein>
    <recommendedName>
        <fullName evidence="3">Brl1/Brr6 domain-containing protein</fullName>
    </recommendedName>
</protein>
<evidence type="ECO:0000256" key="2">
    <source>
        <dbReference type="SAM" id="Phobius"/>
    </source>
</evidence>
<dbReference type="AlphaFoldDB" id="A0A0L0HAF5"/>
<proteinExistence type="predicted"/>
<gene>
    <name evidence="4" type="ORF">SPPG_06875</name>
</gene>
<keyword evidence="2" id="KW-0812">Transmembrane</keyword>
<accession>A0A0L0HAF5</accession>
<dbReference type="PANTHER" id="PTHR28136:SF1">
    <property type="entry name" value="NUCLEUS EXPORT PROTEIN BRL1"/>
    <property type="match status" value="1"/>
</dbReference>
<evidence type="ECO:0000259" key="3">
    <source>
        <dbReference type="SMART" id="SM01042"/>
    </source>
</evidence>
<feature type="region of interest" description="Disordered" evidence="1">
    <location>
        <begin position="30"/>
        <end position="49"/>
    </location>
</feature>
<feature type="compositionally biased region" description="Polar residues" evidence="1">
    <location>
        <begin position="321"/>
        <end position="330"/>
    </location>
</feature>
<dbReference type="PANTHER" id="PTHR28136">
    <property type="entry name" value="NUCLEUS EXPORT PROTEIN BRR6"/>
    <property type="match status" value="1"/>
</dbReference>
<keyword evidence="2" id="KW-1133">Transmembrane helix</keyword>
<organism evidence="4 5">
    <name type="scientific">Spizellomyces punctatus (strain DAOM BR117)</name>
    <dbReference type="NCBI Taxonomy" id="645134"/>
    <lineage>
        <taxon>Eukaryota</taxon>
        <taxon>Fungi</taxon>
        <taxon>Fungi incertae sedis</taxon>
        <taxon>Chytridiomycota</taxon>
        <taxon>Chytridiomycota incertae sedis</taxon>
        <taxon>Chytridiomycetes</taxon>
        <taxon>Spizellomycetales</taxon>
        <taxon>Spizellomycetaceae</taxon>
        <taxon>Spizellomyces</taxon>
    </lineage>
</organism>
<dbReference type="GO" id="GO:0055088">
    <property type="term" value="P:lipid homeostasis"/>
    <property type="evidence" value="ECO:0007669"/>
    <property type="project" value="InterPro"/>
</dbReference>
<dbReference type="SMART" id="SM01042">
    <property type="entry name" value="Brr6_like_C_C"/>
    <property type="match status" value="1"/>
</dbReference>
<feature type="compositionally biased region" description="Polar residues" evidence="1">
    <location>
        <begin position="338"/>
        <end position="349"/>
    </location>
</feature>
<dbReference type="EMBL" id="KQ257462">
    <property type="protein sequence ID" value="KNC97884.1"/>
    <property type="molecule type" value="Genomic_DNA"/>
</dbReference>
<feature type="compositionally biased region" description="Polar residues" evidence="1">
    <location>
        <begin position="63"/>
        <end position="73"/>
    </location>
</feature>
<dbReference type="OrthoDB" id="5961at2759"/>
<dbReference type="Proteomes" id="UP000053201">
    <property type="component" value="Unassembled WGS sequence"/>
</dbReference>
<sequence length="367" mass="40985">MYRGKATPMDFERTNLFAGTEGSPWLRAVSSAAEKASSEETSVTREQESCANAGSLFAFDPSPLQSTSVVSRSSPKEQRRVLHPRRRANTGSPKYRYGSDGFSGSDSGGDEDVPVKGNAKKRKKKEEASAFTGYSSTSKPSEGFSHHALLLPYMISGYIQMFFSMFIIAIMLYMIVQFILTVRHDLEMKAEEYSVEIIHQVAECSKNYIENKCDPKTRVQYMQKACQEWEICMQRDPKEVGRLKVGAETLAEILNKLVEPLSYKTMVFGTVLLFGTLFLTSTAFNLVKARASSPPNPVPIHMHAPPGPAYQYQFMPSPSPTQSYWDQSSRPAIMGVPSSPSSTGRLDSNSIIRRQRRVQGFMEDESD</sequence>
<dbReference type="GO" id="GO:0031965">
    <property type="term" value="C:nuclear membrane"/>
    <property type="evidence" value="ECO:0007669"/>
    <property type="project" value="InterPro"/>
</dbReference>
<feature type="region of interest" description="Disordered" evidence="1">
    <location>
        <begin position="321"/>
        <end position="349"/>
    </location>
</feature>
<evidence type="ECO:0000313" key="4">
    <source>
        <dbReference type="EMBL" id="KNC97884.1"/>
    </source>
</evidence>
<evidence type="ECO:0000313" key="5">
    <source>
        <dbReference type="Proteomes" id="UP000053201"/>
    </source>
</evidence>
<dbReference type="GO" id="GO:0006998">
    <property type="term" value="P:nuclear envelope organization"/>
    <property type="evidence" value="ECO:0007669"/>
    <property type="project" value="InterPro"/>
</dbReference>
<dbReference type="InterPro" id="IPR018767">
    <property type="entry name" value="Brl1/Brr6_dom"/>
</dbReference>
<feature type="region of interest" description="Disordered" evidence="1">
    <location>
        <begin position="54"/>
        <end position="136"/>
    </location>
</feature>
<dbReference type="OMA" id="EMAICSE"/>
<feature type="compositionally biased region" description="Basic and acidic residues" evidence="1">
    <location>
        <begin position="36"/>
        <end position="48"/>
    </location>
</feature>
<dbReference type="eggNOG" id="KOG4503">
    <property type="taxonomic scope" value="Eukaryota"/>
</dbReference>
<reference evidence="4 5" key="1">
    <citation type="submission" date="2009-08" db="EMBL/GenBank/DDBJ databases">
        <title>The Genome Sequence of Spizellomyces punctatus strain DAOM BR117.</title>
        <authorList>
            <consortium name="The Broad Institute Genome Sequencing Platform"/>
            <person name="Russ C."/>
            <person name="Cuomo C."/>
            <person name="Shea T."/>
            <person name="Young S.K."/>
            <person name="Zeng Q."/>
            <person name="Koehrsen M."/>
            <person name="Haas B."/>
            <person name="Borodovsky M."/>
            <person name="Guigo R."/>
            <person name="Alvarado L."/>
            <person name="Berlin A."/>
            <person name="Bochicchio J."/>
            <person name="Borenstein D."/>
            <person name="Chapman S."/>
            <person name="Chen Z."/>
            <person name="Engels R."/>
            <person name="Freedman E."/>
            <person name="Gellesch M."/>
            <person name="Goldberg J."/>
            <person name="Griggs A."/>
            <person name="Gujja S."/>
            <person name="Heiman D."/>
            <person name="Hepburn T."/>
            <person name="Howarth C."/>
            <person name="Jen D."/>
            <person name="Larson L."/>
            <person name="Lewis B."/>
            <person name="Mehta T."/>
            <person name="Park D."/>
            <person name="Pearson M."/>
            <person name="Roberts A."/>
            <person name="Saif S."/>
            <person name="Shenoy N."/>
            <person name="Sisk P."/>
            <person name="Stolte C."/>
            <person name="Sykes S."/>
            <person name="Thomson T."/>
            <person name="Walk T."/>
            <person name="White J."/>
            <person name="Yandava C."/>
            <person name="Burger G."/>
            <person name="Gray M.W."/>
            <person name="Holland P.W.H."/>
            <person name="King N."/>
            <person name="Lang F.B.F."/>
            <person name="Roger A.J."/>
            <person name="Ruiz-Trillo I."/>
            <person name="Lander E."/>
            <person name="Nusbaum C."/>
        </authorList>
    </citation>
    <scope>NUCLEOTIDE SEQUENCE [LARGE SCALE GENOMIC DNA]</scope>
    <source>
        <strain evidence="4 5">DAOM BR117</strain>
    </source>
</reference>
<evidence type="ECO:0000256" key="1">
    <source>
        <dbReference type="SAM" id="MobiDB-lite"/>
    </source>
</evidence>
<dbReference type="Pfam" id="PF10104">
    <property type="entry name" value="Brr6_like_C_C"/>
    <property type="match status" value="1"/>
</dbReference>
<feature type="transmembrane region" description="Helical" evidence="2">
    <location>
        <begin position="158"/>
        <end position="180"/>
    </location>
</feature>
<dbReference type="VEuPathDB" id="FungiDB:SPPG_06875"/>
<feature type="domain" description="Brl1/Brr6" evidence="3">
    <location>
        <begin position="155"/>
        <end position="288"/>
    </location>
</feature>
<dbReference type="GeneID" id="27690144"/>
<feature type="transmembrane region" description="Helical" evidence="2">
    <location>
        <begin position="266"/>
        <end position="287"/>
    </location>
</feature>
<dbReference type="InterPro" id="IPR040202">
    <property type="entry name" value="Brl1/Brr6"/>
</dbReference>